<proteinExistence type="predicted"/>
<accession>A0A833WIJ4</accession>
<dbReference type="PANTHER" id="PTHR33600">
    <property type="entry name" value="PLASTID DIVISION PROTEIN PDV2"/>
    <property type="match status" value="1"/>
</dbReference>
<protein>
    <recommendedName>
        <fullName evidence="3">Plastid division protein PDV1-like</fullName>
    </recommendedName>
</protein>
<evidence type="ECO:0000313" key="2">
    <source>
        <dbReference type="Proteomes" id="UP000619265"/>
    </source>
</evidence>
<gene>
    <name evidence="1" type="ORF">F2P56_031413</name>
</gene>
<dbReference type="Gramene" id="Jr13_30230_p1">
    <property type="protein sequence ID" value="cds.Jr13_30230_p1"/>
    <property type="gene ID" value="Jr13_30230"/>
</dbReference>
<dbReference type="Proteomes" id="UP000619265">
    <property type="component" value="Unassembled WGS sequence"/>
</dbReference>
<reference evidence="1" key="2">
    <citation type="submission" date="2020-03" db="EMBL/GenBank/DDBJ databases">
        <title>Walnut 2.0.</title>
        <authorList>
            <person name="Marrano A."/>
            <person name="Britton M."/>
            <person name="Zimin A.V."/>
            <person name="Zaini P.A."/>
            <person name="Workman R."/>
            <person name="Puiu D."/>
            <person name="Bianco L."/>
            <person name="Allen B.J."/>
            <person name="Troggio M."/>
            <person name="Leslie C.A."/>
            <person name="Timp W."/>
            <person name="Dendekar A."/>
            <person name="Salzberg S.L."/>
            <person name="Neale D.B."/>
        </authorList>
    </citation>
    <scope>NUCLEOTIDE SEQUENCE</scope>
    <source>
        <tissue evidence="1">Leaves</tissue>
    </source>
</reference>
<evidence type="ECO:0008006" key="3">
    <source>
        <dbReference type="Google" id="ProtNLM"/>
    </source>
</evidence>
<dbReference type="PANTHER" id="PTHR33600:SF4">
    <property type="entry name" value="PLASTID DIVISION PROTEIN PDV1"/>
    <property type="match status" value="1"/>
</dbReference>
<reference evidence="1" key="1">
    <citation type="submission" date="2015-10" db="EMBL/GenBank/DDBJ databases">
        <authorList>
            <person name="Martinez-Garcia P.J."/>
            <person name="Crepeau M.W."/>
            <person name="Puiu D."/>
            <person name="Gonzalez-Ibeas D."/>
            <person name="Whalen J."/>
            <person name="Stevens K."/>
            <person name="Paul R."/>
            <person name="Butterfield T."/>
            <person name="Britton M."/>
            <person name="Reagan R."/>
            <person name="Chakraborty S."/>
            <person name="Walawage S.L."/>
            <person name="Vasquez-Gross H.A."/>
            <person name="Cardeno C."/>
            <person name="Famula R."/>
            <person name="Pratt K."/>
            <person name="Kuruganti S."/>
            <person name="Aradhya M.K."/>
            <person name="Leslie C.A."/>
            <person name="Dandekar A.M."/>
            <person name="Salzberg S.L."/>
            <person name="Wegrzyn J.L."/>
            <person name="Langley C.H."/>
            <person name="Neale D.B."/>
        </authorList>
    </citation>
    <scope>NUCLEOTIDE SEQUENCE</scope>
    <source>
        <tissue evidence="1">Leaves</tissue>
    </source>
</reference>
<dbReference type="EMBL" id="LIHL02000013">
    <property type="protein sequence ID" value="KAF5451118.1"/>
    <property type="molecule type" value="Genomic_DNA"/>
</dbReference>
<dbReference type="AlphaFoldDB" id="A0A833WIJ4"/>
<dbReference type="InterPro" id="IPR038939">
    <property type="entry name" value="PDV1/PDV2"/>
</dbReference>
<evidence type="ECO:0000313" key="1">
    <source>
        <dbReference type="EMBL" id="KAF5451118.1"/>
    </source>
</evidence>
<comment type="caution">
    <text evidence="1">The sequence shown here is derived from an EMBL/GenBank/DDBJ whole genome shotgun (WGS) entry which is preliminary data.</text>
</comment>
<name>A0A833WIJ4_JUGRE</name>
<feature type="non-terminal residue" evidence="1">
    <location>
        <position position="1"/>
    </location>
</feature>
<organism evidence="1 2">
    <name type="scientific">Juglans regia</name>
    <name type="common">English walnut</name>
    <dbReference type="NCBI Taxonomy" id="51240"/>
    <lineage>
        <taxon>Eukaryota</taxon>
        <taxon>Viridiplantae</taxon>
        <taxon>Streptophyta</taxon>
        <taxon>Embryophyta</taxon>
        <taxon>Tracheophyta</taxon>
        <taxon>Spermatophyta</taxon>
        <taxon>Magnoliopsida</taxon>
        <taxon>eudicotyledons</taxon>
        <taxon>Gunneridae</taxon>
        <taxon>Pentapetalae</taxon>
        <taxon>rosids</taxon>
        <taxon>fabids</taxon>
        <taxon>Fagales</taxon>
        <taxon>Juglandaceae</taxon>
        <taxon>Juglans</taxon>
    </lineage>
</organism>
<dbReference type="GO" id="GO:0010020">
    <property type="term" value="P:chloroplast fission"/>
    <property type="evidence" value="ECO:0007669"/>
    <property type="project" value="InterPro"/>
</dbReference>
<sequence length="311" mass="35185">AVSLLSQNSIGKKRERPQKIQDQGFSLMKWEMELEEIEAILEKIWDLHDKLSDAIHSISRTHFLNSVKAVTKPEKIKHPSYNCKNSHNDATEDNVRASGFVFVKDFRVDEGDDSAVQEAKSLNAIRTALENLEDQLDFFHTVQMQQRAERDAAIARLEQSRIVLAMRLAEHHGKKFKVIEEAMAFVGDVHDAGHFVSPEKLYGQPYSPFGEKLVTHGDNRPNILIKVLISSFDFAKKSLKLDGMGGILGNAALFAVSMIALMHLHQVVYKEHPQKREDDITSKRNVRQTFWAEESSSNSHLSQLDVLSGRG</sequence>